<proteinExistence type="predicted"/>
<dbReference type="AlphaFoldDB" id="A0A977KXD5"/>
<dbReference type="KEGG" id="wna:KA717_01370"/>
<sequence>MKTTQAQPAQLSNPVDPQTLVKNGESPTSIILAIAILLAILSQSLTGLIQVILKQQK</sequence>
<protein>
    <submittedName>
        <fullName evidence="3">Uncharacterized protein</fullName>
    </submittedName>
</protein>
<organism evidence="3">
    <name type="scientific">Woronichinia naegeliana WA131</name>
    <dbReference type="NCBI Taxonomy" id="2824559"/>
    <lineage>
        <taxon>Bacteria</taxon>
        <taxon>Bacillati</taxon>
        <taxon>Cyanobacteriota</taxon>
        <taxon>Cyanophyceae</taxon>
        <taxon>Synechococcales</taxon>
        <taxon>Coelosphaeriaceae</taxon>
        <taxon>Woronichinia</taxon>
    </lineage>
</organism>
<accession>A0A977KXD5</accession>
<dbReference type="EMBL" id="CP073041">
    <property type="protein sequence ID" value="UXE61654.1"/>
    <property type="molecule type" value="Genomic_DNA"/>
</dbReference>
<reference evidence="3" key="1">
    <citation type="submission" date="2021-04" db="EMBL/GenBank/DDBJ databases">
        <title>Genome sequence of Woronichinia naegeliana from Washington state freshwater lake bloom.</title>
        <authorList>
            <person name="Dreher T.W."/>
        </authorList>
    </citation>
    <scope>NUCLEOTIDE SEQUENCE</scope>
    <source>
        <strain evidence="3">WA131</strain>
    </source>
</reference>
<name>A0A977KXD5_9CYAN</name>
<dbReference type="Proteomes" id="UP001065613">
    <property type="component" value="Chromosome"/>
</dbReference>
<evidence type="ECO:0000256" key="1">
    <source>
        <dbReference type="SAM" id="MobiDB-lite"/>
    </source>
</evidence>
<keyword evidence="2" id="KW-0812">Transmembrane</keyword>
<feature type="compositionally biased region" description="Polar residues" evidence="1">
    <location>
        <begin position="1"/>
        <end position="16"/>
    </location>
</feature>
<feature type="transmembrane region" description="Helical" evidence="2">
    <location>
        <begin position="30"/>
        <end position="53"/>
    </location>
</feature>
<evidence type="ECO:0000313" key="3">
    <source>
        <dbReference type="EMBL" id="UXE61654.1"/>
    </source>
</evidence>
<evidence type="ECO:0000256" key="2">
    <source>
        <dbReference type="SAM" id="Phobius"/>
    </source>
</evidence>
<keyword evidence="2" id="KW-1133">Transmembrane helix</keyword>
<feature type="region of interest" description="Disordered" evidence="1">
    <location>
        <begin position="1"/>
        <end position="20"/>
    </location>
</feature>
<keyword evidence="2" id="KW-0472">Membrane</keyword>
<gene>
    <name evidence="3" type="ORF">KA717_01370</name>
</gene>